<organism evidence="1 2">
    <name type="scientific">Vitis vinifera</name>
    <name type="common">Grape</name>
    <dbReference type="NCBI Taxonomy" id="29760"/>
    <lineage>
        <taxon>Eukaryota</taxon>
        <taxon>Viridiplantae</taxon>
        <taxon>Streptophyta</taxon>
        <taxon>Embryophyta</taxon>
        <taxon>Tracheophyta</taxon>
        <taxon>Spermatophyta</taxon>
        <taxon>Magnoliopsida</taxon>
        <taxon>eudicotyledons</taxon>
        <taxon>Gunneridae</taxon>
        <taxon>Pentapetalae</taxon>
        <taxon>rosids</taxon>
        <taxon>Vitales</taxon>
        <taxon>Vitaceae</taxon>
        <taxon>Viteae</taxon>
        <taxon>Vitis</taxon>
    </lineage>
</organism>
<dbReference type="Proteomes" id="UP000288805">
    <property type="component" value="Unassembled WGS sequence"/>
</dbReference>
<accession>A0A438H7E6</accession>
<protein>
    <recommendedName>
        <fullName evidence="3">DUF4283 domain-containing protein</fullName>
    </recommendedName>
</protein>
<gene>
    <name evidence="1" type="ORF">CK203_044795</name>
</gene>
<evidence type="ECO:0008006" key="3">
    <source>
        <dbReference type="Google" id="ProtNLM"/>
    </source>
</evidence>
<evidence type="ECO:0000313" key="2">
    <source>
        <dbReference type="Proteomes" id="UP000288805"/>
    </source>
</evidence>
<evidence type="ECO:0000313" key="1">
    <source>
        <dbReference type="EMBL" id="RVW80227.1"/>
    </source>
</evidence>
<comment type="caution">
    <text evidence="1">The sequence shown here is derived from an EMBL/GenBank/DDBJ whole genome shotgun (WGS) entry which is preliminary data.</text>
</comment>
<proteinExistence type="predicted"/>
<dbReference type="AlphaFoldDB" id="A0A438H7E6"/>
<reference evidence="1 2" key="1">
    <citation type="journal article" date="2018" name="PLoS Genet.">
        <title>Population sequencing reveals clonal diversity and ancestral inbreeding in the grapevine cultivar Chardonnay.</title>
        <authorList>
            <person name="Roach M.J."/>
            <person name="Johnson D.L."/>
            <person name="Bohlmann J."/>
            <person name="van Vuuren H.J."/>
            <person name="Jones S.J."/>
            <person name="Pretorius I.S."/>
            <person name="Schmidt S.A."/>
            <person name="Borneman A.R."/>
        </authorList>
    </citation>
    <scope>NUCLEOTIDE SEQUENCE [LARGE SCALE GENOMIC DNA]</scope>
    <source>
        <strain evidence="2">cv. Chardonnay</strain>
        <tissue evidence="1">Leaf</tissue>
    </source>
</reference>
<name>A0A438H7E6_VITVI</name>
<dbReference type="EMBL" id="QGNW01000268">
    <property type="protein sequence ID" value="RVW80227.1"/>
    <property type="molecule type" value="Genomic_DNA"/>
</dbReference>
<sequence length="571" mass="62429">MDRMGKKKQGTAQPRKWLRIEGVEACCREGVLRWSKGWEDGGRRFSLELCANGVGRFLFCSVVAKEAKRFSLIFPEGKGFLKGWTVLAEKLHLLGVAPKAESRKGASSAEELQESLVVIEKGSFVDPRRIWACSEAEVLVRGSRRLKEFVLHLESREVFKRIGDCCGGFVAVDEHTAFMARLEWARIQAAGGGVLFPGGMRNTIGERTGDGDWRREFLSKGTHIMDGCELHHLGQVCSLKGDLEVLGPSVLEAHLALGLSPRVDLNASPIPVSAREGGPSEDWAPLKAFSGRENLGLVTLGEARLPLGSCSLEAQWSGDPVGERDPLACSIAEGGLNDGKRAAPTPLSSACHLLLTDEALMEEVTRFPVESVSNNLSFPVCPLGGGSSSSTSSMSLDEDISSRRIDSLIPCRKQDVGLLAEDKGNVYRPLCIISDKGLVVEALENNPKVAKITTLEASGEERASEEKSLSNLSYQKFISFSKFMGMSWMGMRRKLHPYSERWKPKSSTELKLQRGGPLPHPTWLGSFKIWNARSIIASQTKKRENEAMGGSWFASDLVGCVFGVVVGWPRV</sequence>